<dbReference type="SMART" id="SM00448">
    <property type="entry name" value="REC"/>
    <property type="match status" value="1"/>
</dbReference>
<keyword evidence="5" id="KW-0804">Transcription</keyword>
<dbReference type="SMART" id="SM00862">
    <property type="entry name" value="Trans_reg_C"/>
    <property type="match status" value="1"/>
</dbReference>
<dbReference type="PANTHER" id="PTHR48111">
    <property type="entry name" value="REGULATOR OF RPOS"/>
    <property type="match status" value="1"/>
</dbReference>
<feature type="DNA-binding region" description="OmpR/PhoB-type" evidence="7">
    <location>
        <begin position="129"/>
        <end position="228"/>
    </location>
</feature>
<dbReference type="AlphaFoldDB" id="A0A3P3XSV0"/>
<dbReference type="EMBL" id="FWDO01000005">
    <property type="protein sequence ID" value="SLM19358.1"/>
    <property type="molecule type" value="Genomic_DNA"/>
</dbReference>
<evidence type="ECO:0000256" key="5">
    <source>
        <dbReference type="ARBA" id="ARBA00023163"/>
    </source>
</evidence>
<reference evidence="10" key="1">
    <citation type="submission" date="2017-02" db="EMBL/GenBank/DDBJ databases">
        <authorList>
            <person name="Regsiter A."/>
            <person name="William W."/>
        </authorList>
    </citation>
    <scope>NUCLEOTIDE SEQUENCE</scope>
    <source>
        <strain evidence="10">BdmA 4</strain>
    </source>
</reference>
<dbReference type="PROSITE" id="PS51755">
    <property type="entry name" value="OMPR_PHOB"/>
    <property type="match status" value="1"/>
</dbReference>
<dbReference type="CDD" id="cd17574">
    <property type="entry name" value="REC_OmpR"/>
    <property type="match status" value="1"/>
</dbReference>
<dbReference type="PANTHER" id="PTHR48111:SF4">
    <property type="entry name" value="DNA-BINDING DUAL TRANSCRIPTIONAL REGULATOR OMPR"/>
    <property type="match status" value="1"/>
</dbReference>
<dbReference type="InterPro" id="IPR001867">
    <property type="entry name" value="OmpR/PhoB-type_DNA-bd"/>
</dbReference>
<dbReference type="GO" id="GO:0005829">
    <property type="term" value="C:cytosol"/>
    <property type="evidence" value="ECO:0007669"/>
    <property type="project" value="TreeGrafter"/>
</dbReference>
<keyword evidence="2" id="KW-0902">Two-component regulatory system</keyword>
<dbReference type="GO" id="GO:0000156">
    <property type="term" value="F:phosphorelay response regulator activity"/>
    <property type="evidence" value="ECO:0007669"/>
    <property type="project" value="TreeGrafter"/>
</dbReference>
<dbReference type="InterPro" id="IPR036388">
    <property type="entry name" value="WH-like_DNA-bd_sf"/>
</dbReference>
<evidence type="ECO:0000256" key="2">
    <source>
        <dbReference type="ARBA" id="ARBA00023012"/>
    </source>
</evidence>
<evidence type="ECO:0000256" key="6">
    <source>
        <dbReference type="PROSITE-ProRule" id="PRU00169"/>
    </source>
</evidence>
<keyword evidence="4 7" id="KW-0238">DNA-binding</keyword>
<evidence type="ECO:0000313" key="10">
    <source>
        <dbReference type="EMBL" id="SLM19358.1"/>
    </source>
</evidence>
<dbReference type="InterPro" id="IPR001789">
    <property type="entry name" value="Sig_transdc_resp-reg_receiver"/>
</dbReference>
<dbReference type="CDD" id="cd00383">
    <property type="entry name" value="trans_reg_C"/>
    <property type="match status" value="1"/>
</dbReference>
<dbReference type="Gene3D" id="1.10.10.10">
    <property type="entry name" value="Winged helix-like DNA-binding domain superfamily/Winged helix DNA-binding domain"/>
    <property type="match status" value="1"/>
</dbReference>
<keyword evidence="3" id="KW-0805">Transcription regulation</keyword>
<evidence type="ECO:0000259" key="9">
    <source>
        <dbReference type="PROSITE" id="PS51755"/>
    </source>
</evidence>
<sequence length="229" mass="25795">MEKVVIVDDDEKMSALLVRYLGEFGFEVVSMSRPSEALALLGQSRFDIAILDVMLPEMDGFELLKKIREIDDLPIIMLTARGELHDRVLGLELGSDDYIQKPFEPRELVARIRAILRRRKANGDVVSDSSVIKVAGIVLNRATFSVTVDGVPIELTTSEFQLLDIFLSSPRIVFPREVLMDKLRGSSIGAFDRSIDVLVSRLRTQLQDDSRNPRFIKTIHGIGYVFMAE</sequence>
<dbReference type="Pfam" id="PF00072">
    <property type="entry name" value="Response_reg"/>
    <property type="match status" value="1"/>
</dbReference>
<dbReference type="Gene3D" id="6.10.250.690">
    <property type="match status" value="1"/>
</dbReference>
<dbReference type="Pfam" id="PF00486">
    <property type="entry name" value="Trans_reg_C"/>
    <property type="match status" value="1"/>
</dbReference>
<dbReference type="InterPro" id="IPR011006">
    <property type="entry name" value="CheY-like_superfamily"/>
</dbReference>
<organism evidence="10">
    <name type="scientific">uncultured spirochete</name>
    <dbReference type="NCBI Taxonomy" id="156406"/>
    <lineage>
        <taxon>Bacteria</taxon>
        <taxon>Pseudomonadati</taxon>
        <taxon>Spirochaetota</taxon>
        <taxon>Spirochaetia</taxon>
        <taxon>Spirochaetales</taxon>
        <taxon>environmental samples</taxon>
    </lineage>
</organism>
<accession>A0A3P3XSV0</accession>
<evidence type="ECO:0000259" key="8">
    <source>
        <dbReference type="PROSITE" id="PS50110"/>
    </source>
</evidence>
<dbReference type="SUPFAM" id="SSF52172">
    <property type="entry name" value="CheY-like"/>
    <property type="match status" value="1"/>
</dbReference>
<dbReference type="GO" id="GO:0006355">
    <property type="term" value="P:regulation of DNA-templated transcription"/>
    <property type="evidence" value="ECO:0007669"/>
    <property type="project" value="InterPro"/>
</dbReference>
<feature type="domain" description="Response regulatory" evidence="8">
    <location>
        <begin position="3"/>
        <end position="116"/>
    </location>
</feature>
<evidence type="ECO:0000256" key="1">
    <source>
        <dbReference type="ARBA" id="ARBA00022553"/>
    </source>
</evidence>
<name>A0A3P3XSV0_9SPIR</name>
<dbReference type="GO" id="GO:0000976">
    <property type="term" value="F:transcription cis-regulatory region binding"/>
    <property type="evidence" value="ECO:0007669"/>
    <property type="project" value="TreeGrafter"/>
</dbReference>
<dbReference type="GO" id="GO:0032993">
    <property type="term" value="C:protein-DNA complex"/>
    <property type="evidence" value="ECO:0007669"/>
    <property type="project" value="TreeGrafter"/>
</dbReference>
<feature type="domain" description="OmpR/PhoB-type" evidence="9">
    <location>
        <begin position="129"/>
        <end position="228"/>
    </location>
</feature>
<evidence type="ECO:0000256" key="3">
    <source>
        <dbReference type="ARBA" id="ARBA00023015"/>
    </source>
</evidence>
<feature type="modified residue" description="4-aspartylphosphate" evidence="6">
    <location>
        <position position="52"/>
    </location>
</feature>
<dbReference type="Gene3D" id="3.40.50.2300">
    <property type="match status" value="1"/>
</dbReference>
<protein>
    <submittedName>
        <fullName evidence="10">Transcriptional regulatory protein OmpR</fullName>
    </submittedName>
</protein>
<dbReference type="InterPro" id="IPR039420">
    <property type="entry name" value="WalR-like"/>
</dbReference>
<evidence type="ECO:0000256" key="7">
    <source>
        <dbReference type="PROSITE-ProRule" id="PRU01091"/>
    </source>
</evidence>
<evidence type="ECO:0000256" key="4">
    <source>
        <dbReference type="ARBA" id="ARBA00023125"/>
    </source>
</evidence>
<keyword evidence="1 6" id="KW-0597">Phosphoprotein</keyword>
<dbReference type="PROSITE" id="PS50110">
    <property type="entry name" value="RESPONSE_REGULATORY"/>
    <property type="match status" value="1"/>
</dbReference>
<proteinExistence type="predicted"/>
<gene>
    <name evidence="10" type="primary">ompR</name>
    <name evidence="10" type="ORF">SPIRO4BDMA_50873</name>
</gene>